<dbReference type="RefSeq" id="WP_121837092.1">
    <property type="nucleotide sequence ID" value="NZ_ML014753.1"/>
</dbReference>
<dbReference type="OrthoDB" id="9951799at2"/>
<evidence type="ECO:0000313" key="2">
    <source>
        <dbReference type="EMBL" id="RLV61693.1"/>
    </source>
</evidence>
<reference evidence="2 3" key="1">
    <citation type="submission" date="2018-09" db="EMBL/GenBank/DDBJ databases">
        <title>Phylogeny of the Shewanellaceae, and recommendation for two new genera, Pseudoshewanella and Parashewanella.</title>
        <authorList>
            <person name="Wang G."/>
        </authorList>
    </citation>
    <scope>NUCLEOTIDE SEQUENCE [LARGE SCALE GENOMIC DNA]</scope>
    <source>
        <strain evidence="2 3">C51</strain>
    </source>
</reference>
<accession>A0A3L8Q3I5</accession>
<protein>
    <submittedName>
        <fullName evidence="2">Uncharacterized protein</fullName>
    </submittedName>
</protein>
<dbReference type="EMBL" id="QZEI01000001">
    <property type="protein sequence ID" value="RLV61693.1"/>
    <property type="molecule type" value="Genomic_DNA"/>
</dbReference>
<name>A0A3L8Q3I5_9GAMM</name>
<comment type="caution">
    <text evidence="2">The sequence shown here is derived from an EMBL/GenBank/DDBJ whole genome shotgun (WGS) entry which is preliminary data.</text>
</comment>
<sequence length="377" mass="41564">MSIEQAEANYENHIPSDDWMSENDLDADGEEVAVAVVLELNNNNVPSLYSTNVTEKPSDARKQLSAKPLGESEQSHPHPDVLGVAPSREKNTPSEQKGADSDECEVKSKVVVKPEVFPANSSTHLSKKAPQMQSEDGKWKAKALAEPAQHSLQAELLATVQRRKKDLTSEQRVFGESDCVVKSKMEGKPKVSLANPNPPLAAAAYGVIPFEDGNLADDEDDEGEQFNSMRYIHGTDIAAFPMPRPIKPAKTALQLTASAELEPVTKITNSSETVSNFDQATLTPASENVTKFQNFSGFENKESKTLDDADETDYRDRLEGYGIKIIGQRRNKPQRASYSDKGNQLSDYTARMKLGGTQQQLTTDELRRKRLARLTNT</sequence>
<feature type="compositionally biased region" description="Basic and acidic residues" evidence="1">
    <location>
        <begin position="87"/>
        <end position="105"/>
    </location>
</feature>
<feature type="compositionally biased region" description="Polar residues" evidence="1">
    <location>
        <begin position="46"/>
        <end position="55"/>
    </location>
</feature>
<evidence type="ECO:0000256" key="1">
    <source>
        <dbReference type="SAM" id="MobiDB-lite"/>
    </source>
</evidence>
<keyword evidence="3" id="KW-1185">Reference proteome</keyword>
<dbReference type="Proteomes" id="UP000281474">
    <property type="component" value="Unassembled WGS sequence"/>
</dbReference>
<gene>
    <name evidence="2" type="ORF">D5018_00825</name>
</gene>
<feature type="region of interest" description="Disordered" evidence="1">
    <location>
        <begin position="44"/>
        <end position="105"/>
    </location>
</feature>
<organism evidence="2 3">
    <name type="scientific">Parashewanella curva</name>
    <dbReference type="NCBI Taxonomy" id="2338552"/>
    <lineage>
        <taxon>Bacteria</taxon>
        <taxon>Pseudomonadati</taxon>
        <taxon>Pseudomonadota</taxon>
        <taxon>Gammaproteobacteria</taxon>
        <taxon>Alteromonadales</taxon>
        <taxon>Shewanellaceae</taxon>
        <taxon>Parashewanella</taxon>
    </lineage>
</organism>
<evidence type="ECO:0000313" key="3">
    <source>
        <dbReference type="Proteomes" id="UP000281474"/>
    </source>
</evidence>
<feature type="region of interest" description="Disordered" evidence="1">
    <location>
        <begin position="1"/>
        <end position="27"/>
    </location>
</feature>
<dbReference type="AlphaFoldDB" id="A0A3L8Q3I5"/>
<proteinExistence type="predicted"/>